<comment type="caution">
    <text evidence="1">The sequence shown here is derived from an EMBL/GenBank/DDBJ whole genome shotgun (WGS) entry which is preliminary data.</text>
</comment>
<dbReference type="Proteomes" id="UP000276133">
    <property type="component" value="Unassembled WGS sequence"/>
</dbReference>
<dbReference type="EMBL" id="REGN01001526">
    <property type="protein sequence ID" value="RNA34081.1"/>
    <property type="molecule type" value="Genomic_DNA"/>
</dbReference>
<evidence type="ECO:0000313" key="2">
    <source>
        <dbReference type="Proteomes" id="UP000276133"/>
    </source>
</evidence>
<protein>
    <submittedName>
        <fullName evidence="1">Uncharacterized protein</fullName>
    </submittedName>
</protein>
<sequence>MNFCLNFFLSHNFDNSMLNLNLSLKRKKRREKENHIIIHNYLISHLCGRKLNFILAANYFGILWKCEILIQTLQHKKVQYCTNLYKTILSSAKTLQFSYVIILCLYKIKKISLKYVDDTGLNSNHFIFTTIYIINVKKVQKSILQYIAFHLIILSIKN</sequence>
<reference evidence="1 2" key="1">
    <citation type="journal article" date="2018" name="Sci. Rep.">
        <title>Genomic signatures of local adaptation to the degree of environmental predictability in rotifers.</title>
        <authorList>
            <person name="Franch-Gras L."/>
            <person name="Hahn C."/>
            <person name="Garcia-Roger E.M."/>
            <person name="Carmona M.J."/>
            <person name="Serra M."/>
            <person name="Gomez A."/>
        </authorList>
    </citation>
    <scope>NUCLEOTIDE SEQUENCE [LARGE SCALE GENOMIC DNA]</scope>
    <source>
        <strain evidence="1">HYR1</strain>
    </source>
</reference>
<name>A0A3M7SE69_BRAPC</name>
<evidence type="ECO:0000313" key="1">
    <source>
        <dbReference type="EMBL" id="RNA34081.1"/>
    </source>
</evidence>
<organism evidence="1 2">
    <name type="scientific">Brachionus plicatilis</name>
    <name type="common">Marine rotifer</name>
    <name type="synonym">Brachionus muelleri</name>
    <dbReference type="NCBI Taxonomy" id="10195"/>
    <lineage>
        <taxon>Eukaryota</taxon>
        <taxon>Metazoa</taxon>
        <taxon>Spiralia</taxon>
        <taxon>Gnathifera</taxon>
        <taxon>Rotifera</taxon>
        <taxon>Eurotatoria</taxon>
        <taxon>Monogononta</taxon>
        <taxon>Pseudotrocha</taxon>
        <taxon>Ploima</taxon>
        <taxon>Brachionidae</taxon>
        <taxon>Brachionus</taxon>
    </lineage>
</organism>
<gene>
    <name evidence="1" type="ORF">BpHYR1_053137</name>
</gene>
<proteinExistence type="predicted"/>
<keyword evidence="2" id="KW-1185">Reference proteome</keyword>
<accession>A0A3M7SE69</accession>
<dbReference type="AlphaFoldDB" id="A0A3M7SE69"/>